<feature type="domain" description="N-acetyltransferase" evidence="2">
    <location>
        <begin position="266"/>
        <end position="406"/>
    </location>
</feature>
<reference evidence="3" key="1">
    <citation type="submission" date="2020-07" db="EMBL/GenBank/DDBJ databases">
        <title>Multicomponent nature underlies the extraordinary mechanical properties of spider dragline silk.</title>
        <authorList>
            <person name="Kono N."/>
            <person name="Nakamura H."/>
            <person name="Mori M."/>
            <person name="Yoshida Y."/>
            <person name="Ohtoshi R."/>
            <person name="Malay A.D."/>
            <person name="Moran D.A.P."/>
            <person name="Tomita M."/>
            <person name="Numata K."/>
            <person name="Arakawa K."/>
        </authorList>
    </citation>
    <scope>NUCLEOTIDE SEQUENCE</scope>
</reference>
<dbReference type="Pfam" id="PF00583">
    <property type="entry name" value="Acetyltransf_1"/>
    <property type="match status" value="1"/>
</dbReference>
<evidence type="ECO:0000259" key="2">
    <source>
        <dbReference type="PROSITE" id="PS51186"/>
    </source>
</evidence>
<feature type="transmembrane region" description="Helical" evidence="1">
    <location>
        <begin position="374"/>
        <end position="398"/>
    </location>
</feature>
<keyword evidence="1" id="KW-0812">Transmembrane</keyword>
<dbReference type="OrthoDB" id="4080456at2759"/>
<sequence length="406" mass="47282">MKEPEESLNLNNQAIINAFDEPNYLEDFTYLPSMSDTIFADMNGKKEYKSEEEDSNCCKTVHTANKFHSGTVCKRKVVTKDENSIKEQIIPEKNLRLMTPDEEKELLEKLQNYTTAMKENPVLRRLYRKLMVRKLKRERNLPVFDIDAKVRQLKGIDPPDCMEHEKPVQEVQAVPVPKFRTVLDRFQTGNYTVHEESQQHISFRTRLMGLDEEKTSFISPYTERTLKPFIFRDNKIKTLKMQLLEEILHYTKKNDPNWIPPGQSPIDFCYVRPQHIPAINALCHKFFWPGINMLECLQYPDFSCVVLYKKLIIGFAFMVPDVKFNEAYISYIFCHPEWQRSGIGSFMLYHLTQTCTGKDVTLHVSASNAAAVSLYQGAGFVVEGLFMIFMINICHLILKNVDMLCF</sequence>
<gene>
    <name evidence="3" type="primary">KAT14</name>
    <name evidence="3" type="ORF">TNCT_642601</name>
</gene>
<keyword evidence="1" id="KW-0472">Membrane</keyword>
<organism evidence="3 4">
    <name type="scientific">Trichonephila clavata</name>
    <name type="common">Joro spider</name>
    <name type="synonym">Nephila clavata</name>
    <dbReference type="NCBI Taxonomy" id="2740835"/>
    <lineage>
        <taxon>Eukaryota</taxon>
        <taxon>Metazoa</taxon>
        <taxon>Ecdysozoa</taxon>
        <taxon>Arthropoda</taxon>
        <taxon>Chelicerata</taxon>
        <taxon>Arachnida</taxon>
        <taxon>Araneae</taxon>
        <taxon>Araneomorphae</taxon>
        <taxon>Entelegynae</taxon>
        <taxon>Araneoidea</taxon>
        <taxon>Nephilidae</taxon>
        <taxon>Trichonephila</taxon>
    </lineage>
</organism>
<dbReference type="PANTHER" id="PTHR20916">
    <property type="entry name" value="CYSTEINE AND GLYCINE-RICH PROTEIN 2 BINDING PROTEIN"/>
    <property type="match status" value="1"/>
</dbReference>
<dbReference type="Gene3D" id="3.40.630.30">
    <property type="match status" value="1"/>
</dbReference>
<dbReference type="FunFam" id="3.40.630.30:FF:000013">
    <property type="entry name" value="cysteine-rich protein 2-binding protein-like"/>
    <property type="match status" value="1"/>
</dbReference>
<dbReference type="EMBL" id="BMAO01037862">
    <property type="protein sequence ID" value="GFR20766.1"/>
    <property type="molecule type" value="Genomic_DNA"/>
</dbReference>
<dbReference type="SUPFAM" id="SSF55729">
    <property type="entry name" value="Acyl-CoA N-acyltransferases (Nat)"/>
    <property type="match status" value="1"/>
</dbReference>
<evidence type="ECO:0000313" key="3">
    <source>
        <dbReference type="EMBL" id="GFR20766.1"/>
    </source>
</evidence>
<dbReference type="InterPro" id="IPR016181">
    <property type="entry name" value="Acyl_CoA_acyltransferase"/>
</dbReference>
<dbReference type="InterPro" id="IPR000182">
    <property type="entry name" value="GNAT_dom"/>
</dbReference>
<dbReference type="PROSITE" id="PS51186">
    <property type="entry name" value="GNAT"/>
    <property type="match status" value="1"/>
</dbReference>
<keyword evidence="1" id="KW-1133">Transmembrane helix</keyword>
<accession>A0A8X6JWR8</accession>
<comment type="caution">
    <text evidence="3">The sequence shown here is derived from an EMBL/GenBank/DDBJ whole genome shotgun (WGS) entry which is preliminary data.</text>
</comment>
<name>A0A8X6JWR8_TRICU</name>
<dbReference type="Proteomes" id="UP000887116">
    <property type="component" value="Unassembled WGS sequence"/>
</dbReference>
<dbReference type="AlphaFoldDB" id="A0A8X6JWR8"/>
<keyword evidence="4" id="KW-1185">Reference proteome</keyword>
<protein>
    <submittedName>
        <fullName evidence="3">Cysteine-rich protein 2-binding protein</fullName>
    </submittedName>
</protein>
<dbReference type="PANTHER" id="PTHR20916:SF26">
    <property type="entry name" value="CYSTEINE-RICH PROTEIN 2-BINDING PROTEIN"/>
    <property type="match status" value="1"/>
</dbReference>
<evidence type="ECO:0000313" key="4">
    <source>
        <dbReference type="Proteomes" id="UP000887116"/>
    </source>
</evidence>
<evidence type="ECO:0000256" key="1">
    <source>
        <dbReference type="SAM" id="Phobius"/>
    </source>
</evidence>
<dbReference type="CDD" id="cd04301">
    <property type="entry name" value="NAT_SF"/>
    <property type="match status" value="1"/>
</dbReference>
<proteinExistence type="predicted"/>
<dbReference type="GO" id="GO:0004402">
    <property type="term" value="F:histone acetyltransferase activity"/>
    <property type="evidence" value="ECO:0007669"/>
    <property type="project" value="TreeGrafter"/>
</dbReference>